<organism evidence="1">
    <name type="scientific">Octopus bimaculoides</name>
    <name type="common">California two-spotted octopus</name>
    <dbReference type="NCBI Taxonomy" id="37653"/>
    <lineage>
        <taxon>Eukaryota</taxon>
        <taxon>Metazoa</taxon>
        <taxon>Spiralia</taxon>
        <taxon>Lophotrochozoa</taxon>
        <taxon>Mollusca</taxon>
        <taxon>Cephalopoda</taxon>
        <taxon>Coleoidea</taxon>
        <taxon>Octopodiformes</taxon>
        <taxon>Octopoda</taxon>
        <taxon>Incirrata</taxon>
        <taxon>Octopodidae</taxon>
        <taxon>Octopus</taxon>
    </lineage>
</organism>
<protein>
    <submittedName>
        <fullName evidence="1">Uncharacterized protein</fullName>
    </submittedName>
</protein>
<dbReference type="AlphaFoldDB" id="A0A0L8GJ73"/>
<name>A0A0L8GJ73_OCTBM</name>
<dbReference type="EMBL" id="KQ421593">
    <property type="protein sequence ID" value="KOF77052.1"/>
    <property type="molecule type" value="Genomic_DNA"/>
</dbReference>
<accession>A0A0L8GJ73</accession>
<gene>
    <name evidence="1" type="ORF">OCBIM_22032567mg</name>
</gene>
<evidence type="ECO:0000313" key="1">
    <source>
        <dbReference type="EMBL" id="KOF77052.1"/>
    </source>
</evidence>
<sequence>MLVASVQAGQSAVSSSEFCPFPALAPSLTLSSSHPHFSLSLFLPPNPHPSSQPPTQPSTVGGIFLRSNSSQIVLVVIVVIENSVQSCRN</sequence>
<reference evidence="1" key="1">
    <citation type="submission" date="2015-07" db="EMBL/GenBank/DDBJ databases">
        <title>MeaNS - Measles Nucleotide Surveillance Program.</title>
        <authorList>
            <person name="Tran T."/>
            <person name="Druce J."/>
        </authorList>
    </citation>
    <scope>NUCLEOTIDE SEQUENCE</scope>
    <source>
        <strain evidence="1">UCB-OBI-ISO-001</strain>
        <tissue evidence="1">Gonad</tissue>
    </source>
</reference>
<proteinExistence type="predicted"/>